<organism evidence="2 3">
    <name type="scientific">Liparis tanakae</name>
    <name type="common">Tanaka's snailfish</name>
    <dbReference type="NCBI Taxonomy" id="230148"/>
    <lineage>
        <taxon>Eukaryota</taxon>
        <taxon>Metazoa</taxon>
        <taxon>Chordata</taxon>
        <taxon>Craniata</taxon>
        <taxon>Vertebrata</taxon>
        <taxon>Euteleostomi</taxon>
        <taxon>Actinopterygii</taxon>
        <taxon>Neopterygii</taxon>
        <taxon>Teleostei</taxon>
        <taxon>Neoteleostei</taxon>
        <taxon>Acanthomorphata</taxon>
        <taxon>Eupercaria</taxon>
        <taxon>Perciformes</taxon>
        <taxon>Cottioidei</taxon>
        <taxon>Cottales</taxon>
        <taxon>Liparidae</taxon>
        <taxon>Liparis</taxon>
    </lineage>
</organism>
<accession>A0A4Z2ETS3</accession>
<reference evidence="2 3" key="1">
    <citation type="submission" date="2019-03" db="EMBL/GenBank/DDBJ databases">
        <title>First draft genome of Liparis tanakae, snailfish: a comprehensive survey of snailfish specific genes.</title>
        <authorList>
            <person name="Kim W."/>
            <person name="Song I."/>
            <person name="Jeong J.-H."/>
            <person name="Kim D."/>
            <person name="Kim S."/>
            <person name="Ryu S."/>
            <person name="Song J.Y."/>
            <person name="Lee S.K."/>
        </authorList>
    </citation>
    <scope>NUCLEOTIDE SEQUENCE [LARGE SCALE GENOMIC DNA]</scope>
    <source>
        <tissue evidence="2">Muscle</tissue>
    </source>
</reference>
<feature type="compositionally biased region" description="Polar residues" evidence="1">
    <location>
        <begin position="84"/>
        <end position="95"/>
    </location>
</feature>
<dbReference type="AlphaFoldDB" id="A0A4Z2ETS3"/>
<feature type="region of interest" description="Disordered" evidence="1">
    <location>
        <begin position="84"/>
        <end position="108"/>
    </location>
</feature>
<dbReference type="Proteomes" id="UP000314294">
    <property type="component" value="Unassembled WGS sequence"/>
</dbReference>
<proteinExistence type="predicted"/>
<evidence type="ECO:0000313" key="3">
    <source>
        <dbReference type="Proteomes" id="UP000314294"/>
    </source>
</evidence>
<sequence length="135" mass="14213">MRTRLQRQLKTHGPAPLGRGAVAVRGLPGAVQVEPPVRAAAAGAGAAAIGVEAPLALPVVDGSSAPSQENARPLFWASRASTRLMRSSTERSAPNSRPLGTLRRYGRERAVSTVPGWRATHRTWRTTGTRGTTGT</sequence>
<dbReference type="EMBL" id="SRLO01003008">
    <property type="protein sequence ID" value="TNN31981.1"/>
    <property type="molecule type" value="Genomic_DNA"/>
</dbReference>
<evidence type="ECO:0000313" key="2">
    <source>
        <dbReference type="EMBL" id="TNN31981.1"/>
    </source>
</evidence>
<name>A0A4Z2ETS3_9TELE</name>
<evidence type="ECO:0000256" key="1">
    <source>
        <dbReference type="SAM" id="MobiDB-lite"/>
    </source>
</evidence>
<gene>
    <name evidence="2" type="ORF">EYF80_057859</name>
</gene>
<keyword evidence="3" id="KW-1185">Reference proteome</keyword>
<comment type="caution">
    <text evidence="2">The sequence shown here is derived from an EMBL/GenBank/DDBJ whole genome shotgun (WGS) entry which is preliminary data.</text>
</comment>
<protein>
    <submittedName>
        <fullName evidence="2">Uncharacterized protein</fullName>
    </submittedName>
</protein>